<dbReference type="InParanoid" id="I1C2Y1"/>
<dbReference type="PROSITE" id="PS50908">
    <property type="entry name" value="RWD"/>
    <property type="match status" value="1"/>
</dbReference>
<dbReference type="PROSITE" id="PS51808">
    <property type="entry name" value="CHCH"/>
    <property type="match status" value="1"/>
</dbReference>
<evidence type="ECO:0000259" key="9">
    <source>
        <dbReference type="PROSITE" id="PS51192"/>
    </source>
</evidence>
<dbReference type="Pfam" id="PF05773">
    <property type="entry name" value="RWD"/>
    <property type="match status" value="1"/>
</dbReference>
<dbReference type="SUPFAM" id="SSF52540">
    <property type="entry name" value="P-loop containing nucleoside triphosphate hydrolases"/>
    <property type="match status" value="1"/>
</dbReference>
<dbReference type="EMBL" id="CH476736">
    <property type="protein sequence ID" value="EIE82811.1"/>
    <property type="molecule type" value="Genomic_DNA"/>
</dbReference>
<dbReference type="RefSeq" id="XP_067518207.1">
    <property type="nucleotide sequence ID" value="XM_067662106.1"/>
</dbReference>
<gene>
    <name evidence="11" type="ORF">RO3G_07516</name>
</gene>
<dbReference type="STRING" id="246409.I1C2Y1"/>
<keyword evidence="4" id="KW-0067">ATP-binding</keyword>
<protein>
    <recommendedName>
        <fullName evidence="13">P-loop containing nucleoside triphosphate hydrolase protein</fullName>
    </recommendedName>
</protein>
<feature type="domain" description="Helicase ATP-binding" evidence="9">
    <location>
        <begin position="715"/>
        <end position="882"/>
    </location>
</feature>
<dbReference type="InterPro" id="IPR056328">
    <property type="entry name" value="DSRM_DHX29"/>
</dbReference>
<dbReference type="PROSITE" id="PS51192">
    <property type="entry name" value="HELICASE_ATP_BIND_1"/>
    <property type="match status" value="1"/>
</dbReference>
<feature type="compositionally biased region" description="Basic and acidic residues" evidence="6">
    <location>
        <begin position="1"/>
        <end position="22"/>
    </location>
</feature>
<evidence type="ECO:0000256" key="6">
    <source>
        <dbReference type="SAM" id="MobiDB-lite"/>
    </source>
</evidence>
<dbReference type="VEuPathDB" id="FungiDB:RO3G_07516"/>
<dbReference type="SMART" id="SM00847">
    <property type="entry name" value="HA2"/>
    <property type="match status" value="1"/>
</dbReference>
<dbReference type="InterPro" id="IPR006575">
    <property type="entry name" value="RWD_dom"/>
</dbReference>
<dbReference type="FunFam" id="3.40.50.300:FF:001214">
    <property type="entry name" value="DExH-box ATP-dependent RNA helicase"/>
    <property type="match status" value="1"/>
</dbReference>
<dbReference type="GO" id="GO:0003723">
    <property type="term" value="F:RNA binding"/>
    <property type="evidence" value="ECO:0007669"/>
    <property type="project" value="TreeGrafter"/>
</dbReference>
<dbReference type="InterPro" id="IPR011545">
    <property type="entry name" value="DEAD/DEAH_box_helicase_dom"/>
</dbReference>
<keyword evidence="2" id="KW-0378">Hydrolase</keyword>
<dbReference type="CDD" id="cd17917">
    <property type="entry name" value="DEXHc_RHA-like"/>
    <property type="match status" value="1"/>
</dbReference>
<evidence type="ECO:0000313" key="11">
    <source>
        <dbReference type="EMBL" id="EIE82811.1"/>
    </source>
</evidence>
<evidence type="ECO:0000256" key="5">
    <source>
        <dbReference type="ARBA" id="ARBA00023157"/>
    </source>
</evidence>
<dbReference type="GO" id="GO:0016787">
    <property type="term" value="F:hydrolase activity"/>
    <property type="evidence" value="ECO:0007669"/>
    <property type="project" value="UniProtKB-KW"/>
</dbReference>
<dbReference type="SMART" id="SM00490">
    <property type="entry name" value="HELICc"/>
    <property type="match status" value="1"/>
</dbReference>
<dbReference type="SMART" id="SM00487">
    <property type="entry name" value="DEXDc"/>
    <property type="match status" value="1"/>
</dbReference>
<dbReference type="InterPro" id="IPR015940">
    <property type="entry name" value="UBA"/>
</dbReference>
<evidence type="ECO:0000256" key="3">
    <source>
        <dbReference type="ARBA" id="ARBA00022806"/>
    </source>
</evidence>
<feature type="region of interest" description="Disordered" evidence="6">
    <location>
        <begin position="98"/>
        <end position="139"/>
    </location>
</feature>
<dbReference type="InterPro" id="IPR027417">
    <property type="entry name" value="P-loop_NTPase"/>
</dbReference>
<dbReference type="GO" id="GO:0004386">
    <property type="term" value="F:helicase activity"/>
    <property type="evidence" value="ECO:0007669"/>
    <property type="project" value="UniProtKB-KW"/>
</dbReference>
<dbReference type="InterPro" id="IPR059023">
    <property type="entry name" value="RNA_hel_CTD"/>
</dbReference>
<dbReference type="Pfam" id="PF21010">
    <property type="entry name" value="HA2_C"/>
    <property type="match status" value="1"/>
</dbReference>
<dbReference type="FunCoup" id="I1C2Y1">
    <property type="interactions" value="530"/>
</dbReference>
<organism evidence="11 12">
    <name type="scientific">Rhizopus delemar (strain RA 99-880 / ATCC MYA-4621 / FGSC 9543 / NRRL 43880)</name>
    <name type="common">Mucormycosis agent</name>
    <name type="synonym">Rhizopus arrhizus var. delemar</name>
    <dbReference type="NCBI Taxonomy" id="246409"/>
    <lineage>
        <taxon>Eukaryota</taxon>
        <taxon>Fungi</taxon>
        <taxon>Fungi incertae sedis</taxon>
        <taxon>Mucoromycota</taxon>
        <taxon>Mucoromycotina</taxon>
        <taxon>Mucoromycetes</taxon>
        <taxon>Mucorales</taxon>
        <taxon>Mucorineae</taxon>
        <taxon>Rhizopodaceae</taxon>
        <taxon>Rhizopus</taxon>
    </lineage>
</organism>
<dbReference type="PROSITE" id="PS51194">
    <property type="entry name" value="HELICASE_CTER"/>
    <property type="match status" value="1"/>
</dbReference>
<evidence type="ECO:0000256" key="1">
    <source>
        <dbReference type="ARBA" id="ARBA00022741"/>
    </source>
</evidence>
<dbReference type="Gene3D" id="3.40.50.300">
    <property type="entry name" value="P-loop containing nucleotide triphosphate hydrolases"/>
    <property type="match status" value="2"/>
</dbReference>
<keyword evidence="5" id="KW-1015">Disulfide bond</keyword>
<dbReference type="CDD" id="cd18791">
    <property type="entry name" value="SF2_C_RHA"/>
    <property type="match status" value="1"/>
</dbReference>
<dbReference type="OrthoDB" id="5600252at2759"/>
<evidence type="ECO:0000259" key="8">
    <source>
        <dbReference type="PROSITE" id="PS50908"/>
    </source>
</evidence>
<dbReference type="Gene3D" id="3.10.110.10">
    <property type="entry name" value="Ubiquitin Conjugating Enzyme"/>
    <property type="match status" value="1"/>
</dbReference>
<dbReference type="GeneID" id="93614487"/>
<dbReference type="InterPro" id="IPR007502">
    <property type="entry name" value="Helicase-assoc_dom"/>
</dbReference>
<evidence type="ECO:0000256" key="2">
    <source>
        <dbReference type="ARBA" id="ARBA00022801"/>
    </source>
</evidence>
<dbReference type="Pfam" id="PF26026">
    <property type="entry name" value="RNA_hel_CTD"/>
    <property type="match status" value="1"/>
</dbReference>
<dbReference type="InterPro" id="IPR014001">
    <property type="entry name" value="Helicase_ATP-bd"/>
</dbReference>
<proteinExistence type="predicted"/>
<dbReference type="Pfam" id="PF24385">
    <property type="entry name" value="DSRM_DHX29"/>
    <property type="match status" value="1"/>
</dbReference>
<dbReference type="GO" id="GO:0005524">
    <property type="term" value="F:ATP binding"/>
    <property type="evidence" value="ECO:0007669"/>
    <property type="project" value="UniProtKB-KW"/>
</dbReference>
<feature type="domain" description="UBA" evidence="7">
    <location>
        <begin position="404"/>
        <end position="443"/>
    </location>
</feature>
<dbReference type="SMART" id="SM00165">
    <property type="entry name" value="UBA"/>
    <property type="match status" value="2"/>
</dbReference>
<evidence type="ECO:0000259" key="7">
    <source>
        <dbReference type="PROSITE" id="PS50030"/>
    </source>
</evidence>
<feature type="compositionally biased region" description="Acidic residues" evidence="6">
    <location>
        <begin position="101"/>
        <end position="114"/>
    </location>
</feature>
<dbReference type="PROSITE" id="PS50030">
    <property type="entry name" value="UBA"/>
    <property type="match status" value="2"/>
</dbReference>
<dbReference type="PANTHER" id="PTHR18934:SF267">
    <property type="entry name" value="ATP-DEPENDENT RNA HELICASE YLR419W-RELATED"/>
    <property type="match status" value="1"/>
</dbReference>
<feature type="region of interest" description="Disordered" evidence="6">
    <location>
        <begin position="160"/>
        <end position="201"/>
    </location>
</feature>
<dbReference type="SMART" id="SM00591">
    <property type="entry name" value="RWD"/>
    <property type="match status" value="1"/>
</dbReference>
<dbReference type="InterPro" id="IPR010625">
    <property type="entry name" value="CHCH"/>
</dbReference>
<dbReference type="InterPro" id="IPR001650">
    <property type="entry name" value="Helicase_C-like"/>
</dbReference>
<dbReference type="InterPro" id="IPR009060">
    <property type="entry name" value="UBA-like_sf"/>
</dbReference>
<dbReference type="Gene3D" id="1.20.120.1080">
    <property type="match status" value="1"/>
</dbReference>
<accession>I1C2Y1</accession>
<dbReference type="SUPFAM" id="SSF54495">
    <property type="entry name" value="UBC-like"/>
    <property type="match status" value="1"/>
</dbReference>
<dbReference type="Proteomes" id="UP000009138">
    <property type="component" value="Unassembled WGS sequence"/>
</dbReference>
<dbReference type="Pfam" id="PF00270">
    <property type="entry name" value="DEAD"/>
    <property type="match status" value="1"/>
</dbReference>
<reference evidence="11 12" key="1">
    <citation type="journal article" date="2009" name="PLoS Genet.">
        <title>Genomic analysis of the basal lineage fungus Rhizopus oryzae reveals a whole-genome duplication.</title>
        <authorList>
            <person name="Ma L.-J."/>
            <person name="Ibrahim A.S."/>
            <person name="Skory C."/>
            <person name="Grabherr M.G."/>
            <person name="Burger G."/>
            <person name="Butler M."/>
            <person name="Elias M."/>
            <person name="Idnurm A."/>
            <person name="Lang B.F."/>
            <person name="Sone T."/>
            <person name="Abe A."/>
            <person name="Calvo S.E."/>
            <person name="Corrochano L.M."/>
            <person name="Engels R."/>
            <person name="Fu J."/>
            <person name="Hansberg W."/>
            <person name="Kim J.-M."/>
            <person name="Kodira C.D."/>
            <person name="Koehrsen M.J."/>
            <person name="Liu B."/>
            <person name="Miranda-Saavedra D."/>
            <person name="O'Leary S."/>
            <person name="Ortiz-Castellanos L."/>
            <person name="Poulter R."/>
            <person name="Rodriguez-Romero J."/>
            <person name="Ruiz-Herrera J."/>
            <person name="Shen Y.-Q."/>
            <person name="Zeng Q."/>
            <person name="Galagan J."/>
            <person name="Birren B.W."/>
            <person name="Cuomo C.A."/>
            <person name="Wickes B.L."/>
        </authorList>
    </citation>
    <scope>NUCLEOTIDE SEQUENCE [LARGE SCALE GENOMIC DNA]</scope>
    <source>
        <strain evidence="12">RA 99-880 / ATCC MYA-4621 / FGSC 9543 / NRRL 43880</strain>
    </source>
</reference>
<sequence length="1473" mass="167516">MSTEEKDTVKFVTEEEINKASSEDQQQQQEPEGQAAAFNPETGEINWDCPCLGGMATGPCGEDFKAAFSCFVYSEEEPKGLDCVEKFKAMQDCFRRHPDVYGDEIDDDDEDDNDDEKKEEPVKEEAAQDASVVASSPDEEEYSSTSFNLFRILFHVKKSGKTAPPATNPKKSFTGKKGIVKNGNAGSNKPTEESPQRSIFGDWAGKTPLSLLHEHCQKSNWEKPEFDLRRKKDGYIGIVKLSQRNKKTAQMQTVSFTPPDELILPTAVEAKHLAATYALHRVRSHMPLQRVLPPAHRTYWKQFEELKTANNQWQYDPDPFNAHPPLVSAKKSARVIPTKDHASAAVPMPTNTATKRPLLDEKLLKEWENLPAVHMNLENRQEVEQIIKRSKIAYQPLPRKHTKQERQQLLKELVDMGFRSAHVDEALDYSPDRESALDWLYLPANFMLTTYNPTMTTIAHSTETLERDWLLKRMCTIGYPESICKEALERMNGDESKAIELLQWRLGHGEEEKKEEEPIEDLEELKSTREDEAIALESIYETFEQETDKEDRLVYSIPLNVKSKEKVILKIMIPKHSTYPFCLPLFVIDWPGLPSYLKLAMIKGLIEEAEKHLGMPFIYMCIEWLQEHADQIIAHPPKLRDVSERLTTLEPIKPKKIQKRKQLKKKSYMDNAAAVKEESERLKEALLERLGSDAYASMAQVRSRLPANAFKENVIKAVGEHQVTIVSGETGCGKTTQVPQFIMDEEIMQGRGANCNIICTQPRKISAMGVAERVADERCETIGKTVGYAIRGETKVSRETRLQFVTTGVLLRRLQSDSELEGVSHVMIDEVHERSVDSDFLLIILRQLLERRKDIKIVLMSATLNQALFSGYFGGAPVIEIPGFTHPVQDFFLEDILATVHHSQTQEHSEDTLTKAEWAQWQIPLLKQGFSEQIVRLLSRYRNHQKIDYDLIARLVRHIMDHETIQEFQPAILIFMPGAVEIKNCIDAIQGSVGASDSVEILPLHANLSPQEQTRVFRKVPNHVRKIVVATNVAETSITIEGVVYVIDSGRVKETQFEAANSMVHLVETWASRASCRQRRGRAGRTRPGQCFKLFTRNTHEAKMRDQQVPELLRTPLEQLCLTVKAMGQDDLKSFLAQAIDRPSIAALESAVNSLRQVEAIDKQDQLTALGKHMANIPADLRISKMLIYGAVFHCLEPILTIASIMSLKSPFTSPMEKREEARDAREKFNFGKSDWLADMKAYDMWYEIIRSKGMKAARQFCLENYLSFTTLNEIQNLRRQYLEALYDIGFYQKSKSMNDNASNLNLLKSIIFAGLNPNIAKIKLPDTKYDKVLSGTVEREKEAKEIKYYTKNDGRVFLHPSSLLFTNNSYQSSFLTYFSKMTTSKVFIRDGTEIPLYGILFFGGQIEVDHLGRGLKVGLEGWIKLKSWARIGVLVNQLKRLLSLELEYKIEDPDQEVSVAHAIISLISSDGV</sequence>
<evidence type="ECO:0000256" key="4">
    <source>
        <dbReference type="ARBA" id="ARBA00022840"/>
    </source>
</evidence>
<dbReference type="eggNOG" id="KOG0920">
    <property type="taxonomic scope" value="Eukaryota"/>
</dbReference>
<dbReference type="PANTHER" id="PTHR18934">
    <property type="entry name" value="ATP-DEPENDENT RNA HELICASE"/>
    <property type="match status" value="1"/>
</dbReference>
<keyword evidence="3" id="KW-0347">Helicase</keyword>
<feature type="domain" description="RWD" evidence="8">
    <location>
        <begin position="531"/>
        <end position="632"/>
    </location>
</feature>
<dbReference type="InterPro" id="IPR011709">
    <property type="entry name" value="DEAD-box_helicase_OB_fold"/>
</dbReference>
<evidence type="ECO:0000313" key="12">
    <source>
        <dbReference type="Proteomes" id="UP000009138"/>
    </source>
</evidence>
<dbReference type="Gene3D" id="1.10.287.2900">
    <property type="match status" value="1"/>
</dbReference>
<evidence type="ECO:0000259" key="10">
    <source>
        <dbReference type="PROSITE" id="PS51194"/>
    </source>
</evidence>
<feature type="compositionally biased region" description="Basic and acidic residues" evidence="6">
    <location>
        <begin position="115"/>
        <end position="126"/>
    </location>
</feature>
<dbReference type="FunFam" id="1.20.120.1080:FF:000002">
    <property type="entry name" value="Putative ATP-dependent RNA helicase DHX36"/>
    <property type="match status" value="1"/>
</dbReference>
<dbReference type="SUPFAM" id="SSF46934">
    <property type="entry name" value="UBA-like"/>
    <property type="match status" value="1"/>
</dbReference>
<feature type="domain" description="Helicase C-terminal" evidence="10">
    <location>
        <begin position="964"/>
        <end position="1128"/>
    </location>
</feature>
<dbReference type="OMA" id="LFRVCNM"/>
<dbReference type="Pfam" id="PF06747">
    <property type="entry name" value="CHCH"/>
    <property type="match status" value="1"/>
</dbReference>
<dbReference type="PROSITE" id="PS00690">
    <property type="entry name" value="DEAH_ATP_HELICASE"/>
    <property type="match status" value="1"/>
</dbReference>
<feature type="domain" description="UBA" evidence="7">
    <location>
        <begin position="464"/>
        <end position="505"/>
    </location>
</feature>
<evidence type="ECO:0008006" key="13">
    <source>
        <dbReference type="Google" id="ProtNLM"/>
    </source>
</evidence>
<feature type="region of interest" description="Disordered" evidence="6">
    <location>
        <begin position="1"/>
        <end position="42"/>
    </location>
</feature>
<dbReference type="GO" id="GO:1990904">
    <property type="term" value="C:ribonucleoprotein complex"/>
    <property type="evidence" value="ECO:0007669"/>
    <property type="project" value="UniProtKB-ARBA"/>
</dbReference>
<keyword evidence="1" id="KW-0547">Nucleotide-binding</keyword>
<keyword evidence="12" id="KW-1185">Reference proteome</keyword>
<dbReference type="Pfam" id="PF00271">
    <property type="entry name" value="Helicase_C"/>
    <property type="match status" value="1"/>
</dbReference>
<name>I1C2Y1_RHIO9</name>
<dbReference type="eggNOG" id="KOG4149">
    <property type="taxonomic scope" value="Eukaryota"/>
</dbReference>
<dbReference type="InterPro" id="IPR002464">
    <property type="entry name" value="DNA/RNA_helicase_DEAH_CS"/>
</dbReference>
<feature type="compositionally biased region" description="Low complexity" evidence="6">
    <location>
        <begin position="23"/>
        <end position="37"/>
    </location>
</feature>
<dbReference type="InterPro" id="IPR016135">
    <property type="entry name" value="UBQ-conjugating_enzyme/RWD"/>
</dbReference>
<dbReference type="Pfam" id="PF07717">
    <property type="entry name" value="OB_NTP_bind"/>
    <property type="match status" value="1"/>
</dbReference>